<accession>A0A8H4W470</accession>
<evidence type="ECO:0000256" key="1">
    <source>
        <dbReference type="SAM" id="MobiDB-lite"/>
    </source>
</evidence>
<comment type="caution">
    <text evidence="2">The sequence shown here is derived from an EMBL/GenBank/DDBJ whole genome shotgun (WGS) entry which is preliminary data.</text>
</comment>
<dbReference type="EMBL" id="JAAMPI010000308">
    <property type="protein sequence ID" value="KAF4632891.1"/>
    <property type="molecule type" value="Genomic_DNA"/>
</dbReference>
<keyword evidence="3" id="KW-1185">Reference proteome</keyword>
<organism evidence="2 3">
    <name type="scientific">Cudoniella acicularis</name>
    <dbReference type="NCBI Taxonomy" id="354080"/>
    <lineage>
        <taxon>Eukaryota</taxon>
        <taxon>Fungi</taxon>
        <taxon>Dikarya</taxon>
        <taxon>Ascomycota</taxon>
        <taxon>Pezizomycotina</taxon>
        <taxon>Leotiomycetes</taxon>
        <taxon>Helotiales</taxon>
        <taxon>Tricladiaceae</taxon>
        <taxon>Cudoniella</taxon>
    </lineage>
</organism>
<feature type="region of interest" description="Disordered" evidence="1">
    <location>
        <begin position="39"/>
        <end position="60"/>
    </location>
</feature>
<evidence type="ECO:0000313" key="2">
    <source>
        <dbReference type="EMBL" id="KAF4632891.1"/>
    </source>
</evidence>
<dbReference type="AlphaFoldDB" id="A0A8H4W470"/>
<name>A0A8H4W470_9HELO</name>
<protein>
    <submittedName>
        <fullName evidence="2">Uncharacterized protein</fullName>
    </submittedName>
</protein>
<proteinExistence type="predicted"/>
<dbReference type="OrthoDB" id="5125733at2759"/>
<dbReference type="Proteomes" id="UP000566819">
    <property type="component" value="Unassembled WGS sequence"/>
</dbReference>
<sequence>MPWSLPGARLAISKGLALVRPRKSAKKACDSAGIAVNGSISGTHTTAGGEKSEDKSNPTAVWPNTRSYYKGRRVLPEDQIKVHLQREEAKEARALHITHYGKIGPAFQPEAFLSMAAEIGNPASKYVSGRVDFNGTESLQLLELAKGWLQECSTSPSHKNCLSEDRRLPSRVLDARDGLQLRETKNLFGKYATLSYCWGGGQPTKLLTTNRSDYMQGICSGDTVHFISCPWQISPGDRDGSRTVALDLWELKSTFYDEAMGSAVFDIVDSNAEAAEVYCLLVGKVFYKLWPMFSRIKYQKRHTWQHWVLGGLLLVPDNTPGALPNTYHRVGLFHVDPDYDNRFISAAKEESLRLV</sequence>
<reference evidence="2 3" key="1">
    <citation type="submission" date="2020-03" db="EMBL/GenBank/DDBJ databases">
        <title>Draft Genome Sequence of Cudoniella acicularis.</title>
        <authorList>
            <person name="Buettner E."/>
            <person name="Kellner H."/>
        </authorList>
    </citation>
    <scope>NUCLEOTIDE SEQUENCE [LARGE SCALE GENOMIC DNA]</scope>
    <source>
        <strain evidence="2 3">DSM 108380</strain>
    </source>
</reference>
<gene>
    <name evidence="2" type="ORF">G7Y89_g5232</name>
</gene>
<evidence type="ECO:0000313" key="3">
    <source>
        <dbReference type="Proteomes" id="UP000566819"/>
    </source>
</evidence>